<evidence type="ECO:0000313" key="2">
    <source>
        <dbReference type="Proteomes" id="UP000226429"/>
    </source>
</evidence>
<evidence type="ECO:0000313" key="1">
    <source>
        <dbReference type="EMBL" id="RDH40689.1"/>
    </source>
</evidence>
<keyword evidence="2" id="KW-1185">Reference proteome</keyword>
<proteinExistence type="predicted"/>
<organism evidence="1 2">
    <name type="scientific">Candidatus Aquirickettsiella gammari</name>
    <dbReference type="NCBI Taxonomy" id="2016198"/>
    <lineage>
        <taxon>Bacteria</taxon>
        <taxon>Pseudomonadati</taxon>
        <taxon>Pseudomonadota</taxon>
        <taxon>Gammaproteobacteria</taxon>
        <taxon>Legionellales</taxon>
        <taxon>Coxiellaceae</taxon>
        <taxon>Candidatus Aquirickettsiella</taxon>
    </lineage>
</organism>
<accession>A0A370CIK6</accession>
<dbReference type="EMBL" id="NMOS02000005">
    <property type="protein sequence ID" value="RDH40689.1"/>
    <property type="molecule type" value="Genomic_DNA"/>
</dbReference>
<dbReference type="Proteomes" id="UP000226429">
    <property type="component" value="Unassembled WGS sequence"/>
</dbReference>
<name>A0A370CIK6_9COXI</name>
<reference evidence="1 2" key="2">
    <citation type="journal article" date="2018" name="J. Invertebr. Pathol.">
        <title>'Candidatus Aquirickettsiella gammari' (Gammaproteobacteria: Legionellales: Coxiellaceae): A bacterial pathogen of the freshwater crustacean Gammarus fossarum (Malacostraca: Amphipoda).</title>
        <authorList>
            <person name="Bojko J."/>
            <person name="Dunn A.M."/>
            <person name="Stebbing P.D."/>
            <person name="van Aerle R."/>
            <person name="Bacela-Spychalska K."/>
            <person name="Bean T.P."/>
            <person name="Urrutia A."/>
            <person name="Stentiford G.D."/>
        </authorList>
    </citation>
    <scope>NUCLEOTIDE SEQUENCE [LARGE SCALE GENOMIC DNA]</scope>
    <source>
        <strain evidence="1">RA15029</strain>
    </source>
</reference>
<gene>
    <name evidence="1" type="ORF">CFE62_002720</name>
</gene>
<protein>
    <submittedName>
        <fullName evidence="1">Uncharacterized protein</fullName>
    </submittedName>
</protein>
<comment type="caution">
    <text evidence="1">The sequence shown here is derived from an EMBL/GenBank/DDBJ whole genome shotgun (WGS) entry which is preliminary data.</text>
</comment>
<reference evidence="1 2" key="1">
    <citation type="journal article" date="2017" name="Int. J. Syst. Evol. Microbiol.">
        <title>Aquarickettsiella crustaci n. gen. n. sp. (Gammaproteobacteria: Legionellales: Coxiellaceae); a bacterial pathogen of the freshwater crustacean: Gammarus fossarum (Malacostraca: Amphipoda).</title>
        <authorList>
            <person name="Bojko J."/>
            <person name="Dunn A.M."/>
            <person name="Stebbing P.D."/>
            <person name="Van Aerle R."/>
            <person name="Bacela-Spychalska K."/>
            <person name="Bean T.P."/>
            <person name="Stentiford G.D."/>
        </authorList>
    </citation>
    <scope>NUCLEOTIDE SEQUENCE [LARGE SCALE GENOMIC DNA]</scope>
    <source>
        <strain evidence="1">RA15029</strain>
    </source>
</reference>
<sequence>MVRVADPLLCGGMEISTLDEEELKIAIYINDPITEKMELLKDIESIIPPGLQIELDSALIQNLGGELINNLAKESVYSSRLDFFKKDDTAKEIAEQQKKIQNLIAIEHSYSIKK</sequence>
<dbReference type="AlphaFoldDB" id="A0A370CIK6"/>